<protein>
    <submittedName>
        <fullName evidence="1">9325_t:CDS:1</fullName>
    </submittedName>
</protein>
<name>A0ACA9NQU1_9GLOM</name>
<dbReference type="Proteomes" id="UP000789366">
    <property type="component" value="Unassembled WGS sequence"/>
</dbReference>
<accession>A0ACA9NQU1</accession>
<sequence length="58" mass="6731">EKEVFRRPTKIAEEKSKPDNDEAENEKDEIKGIRIEEAECKAFEYFQGAAENKDPCVQ</sequence>
<organism evidence="1 2">
    <name type="scientific">Cetraspora pellucida</name>
    <dbReference type="NCBI Taxonomy" id="1433469"/>
    <lineage>
        <taxon>Eukaryota</taxon>
        <taxon>Fungi</taxon>
        <taxon>Fungi incertae sedis</taxon>
        <taxon>Mucoromycota</taxon>
        <taxon>Glomeromycotina</taxon>
        <taxon>Glomeromycetes</taxon>
        <taxon>Diversisporales</taxon>
        <taxon>Gigasporaceae</taxon>
        <taxon>Cetraspora</taxon>
    </lineage>
</organism>
<evidence type="ECO:0000313" key="1">
    <source>
        <dbReference type="EMBL" id="CAG8672049.1"/>
    </source>
</evidence>
<dbReference type="EMBL" id="CAJVPW010016706">
    <property type="protein sequence ID" value="CAG8672049.1"/>
    <property type="molecule type" value="Genomic_DNA"/>
</dbReference>
<keyword evidence="2" id="KW-1185">Reference proteome</keyword>
<feature type="non-terminal residue" evidence="1">
    <location>
        <position position="58"/>
    </location>
</feature>
<reference evidence="1" key="1">
    <citation type="submission" date="2021-06" db="EMBL/GenBank/DDBJ databases">
        <authorList>
            <person name="Kallberg Y."/>
            <person name="Tangrot J."/>
            <person name="Rosling A."/>
        </authorList>
    </citation>
    <scope>NUCLEOTIDE SEQUENCE</scope>
    <source>
        <strain evidence="1">28 12/20/2015</strain>
    </source>
</reference>
<comment type="caution">
    <text evidence="1">The sequence shown here is derived from an EMBL/GenBank/DDBJ whole genome shotgun (WGS) entry which is preliminary data.</text>
</comment>
<evidence type="ECO:0000313" key="2">
    <source>
        <dbReference type="Proteomes" id="UP000789366"/>
    </source>
</evidence>
<feature type="non-terminal residue" evidence="1">
    <location>
        <position position="1"/>
    </location>
</feature>
<proteinExistence type="predicted"/>
<gene>
    <name evidence="1" type="ORF">SPELUC_LOCUS9712</name>
</gene>